<protein>
    <submittedName>
        <fullName evidence="9">AEC family transporter</fullName>
    </submittedName>
</protein>
<dbReference type="Pfam" id="PF03547">
    <property type="entry name" value="Mem_trans"/>
    <property type="match status" value="2"/>
</dbReference>
<evidence type="ECO:0000256" key="7">
    <source>
        <dbReference type="ARBA" id="ARBA00023136"/>
    </source>
</evidence>
<comment type="caution">
    <text evidence="9">The sequence shown here is derived from an EMBL/GenBank/DDBJ whole genome shotgun (WGS) entry which is preliminary data.</text>
</comment>
<comment type="subcellular location">
    <subcellularLocation>
        <location evidence="1">Cell membrane</location>
        <topology evidence="1">Multi-pass membrane protein</topology>
    </subcellularLocation>
</comment>
<evidence type="ECO:0000256" key="8">
    <source>
        <dbReference type="SAM" id="Phobius"/>
    </source>
</evidence>
<keyword evidence="7 8" id="KW-0472">Membrane</keyword>
<comment type="similarity">
    <text evidence="2">Belongs to the auxin efflux carrier (TC 2.A.69) family.</text>
</comment>
<feature type="transmembrane region" description="Helical" evidence="8">
    <location>
        <begin position="38"/>
        <end position="58"/>
    </location>
</feature>
<evidence type="ECO:0000256" key="1">
    <source>
        <dbReference type="ARBA" id="ARBA00004651"/>
    </source>
</evidence>
<dbReference type="PANTHER" id="PTHR36838">
    <property type="entry name" value="AUXIN EFFLUX CARRIER FAMILY PROTEIN"/>
    <property type="match status" value="1"/>
</dbReference>
<proteinExistence type="inferred from homology"/>
<feature type="transmembrane region" description="Helical" evidence="8">
    <location>
        <begin position="253"/>
        <end position="275"/>
    </location>
</feature>
<keyword evidence="10" id="KW-1185">Reference proteome</keyword>
<name>A0ABW3SHE9_9BACL</name>
<dbReference type="Gene3D" id="1.20.1530.20">
    <property type="match status" value="2"/>
</dbReference>
<keyword evidence="4" id="KW-1003">Cell membrane</keyword>
<evidence type="ECO:0000256" key="4">
    <source>
        <dbReference type="ARBA" id="ARBA00022475"/>
    </source>
</evidence>
<sequence>MLQTVASTLIGVIVPLSVPVAAGALLARFRAWDTKPLLSLYLYVLSPAIIYDTLRNAHISLDELYSTIGFALVNLLLMWGVAIAAGRLARLDSAERAGLTLISTLTNSANYGLPLVLLAFGQLGLDKASVYVITQMILVNTVGVYFAARSQFSVQSAVKSVFALPAVYAAALAVFLKCFGLHLTAGLEQGISMVADAYSPVVLTILGAQMVKVGRPEAKQVKPAAFWAGTAIRLLLAPLIAFTALKLLGISGLLFSVLFIQASMPVAVNAVVLAERFDAAPGLVSKCIVWTTLASFLALPALIVIVQALS</sequence>
<evidence type="ECO:0000256" key="3">
    <source>
        <dbReference type="ARBA" id="ARBA00022448"/>
    </source>
</evidence>
<evidence type="ECO:0000313" key="10">
    <source>
        <dbReference type="Proteomes" id="UP001597211"/>
    </source>
</evidence>
<organism evidence="9 10">
    <name type="scientific">Paenibacillus timonensis</name>
    <dbReference type="NCBI Taxonomy" id="225915"/>
    <lineage>
        <taxon>Bacteria</taxon>
        <taxon>Bacillati</taxon>
        <taxon>Bacillota</taxon>
        <taxon>Bacilli</taxon>
        <taxon>Bacillales</taxon>
        <taxon>Paenibacillaceae</taxon>
        <taxon>Paenibacillus</taxon>
    </lineage>
</organism>
<keyword evidence="5 8" id="KW-0812">Transmembrane</keyword>
<dbReference type="InterPro" id="IPR038770">
    <property type="entry name" value="Na+/solute_symporter_sf"/>
</dbReference>
<gene>
    <name evidence="9" type="ORF">ACFQ2Z_23125</name>
</gene>
<dbReference type="RefSeq" id="WP_240271389.1">
    <property type="nucleotide sequence ID" value="NZ_JAKSXN010000084.1"/>
</dbReference>
<feature type="transmembrane region" description="Helical" evidence="8">
    <location>
        <begin position="160"/>
        <end position="185"/>
    </location>
</feature>
<evidence type="ECO:0000256" key="6">
    <source>
        <dbReference type="ARBA" id="ARBA00022989"/>
    </source>
</evidence>
<dbReference type="Proteomes" id="UP001597211">
    <property type="component" value="Unassembled WGS sequence"/>
</dbReference>
<feature type="transmembrane region" description="Helical" evidence="8">
    <location>
        <begin position="6"/>
        <end position="26"/>
    </location>
</feature>
<evidence type="ECO:0000313" key="9">
    <source>
        <dbReference type="EMBL" id="MFD1184234.1"/>
    </source>
</evidence>
<keyword evidence="6 8" id="KW-1133">Transmembrane helix</keyword>
<keyword evidence="3" id="KW-0813">Transport</keyword>
<dbReference type="EMBL" id="JBHTKZ010000076">
    <property type="protein sequence ID" value="MFD1184234.1"/>
    <property type="molecule type" value="Genomic_DNA"/>
</dbReference>
<evidence type="ECO:0000256" key="2">
    <source>
        <dbReference type="ARBA" id="ARBA00010145"/>
    </source>
</evidence>
<reference evidence="10" key="1">
    <citation type="journal article" date="2019" name="Int. J. Syst. Evol. Microbiol.">
        <title>The Global Catalogue of Microorganisms (GCM) 10K type strain sequencing project: providing services to taxonomists for standard genome sequencing and annotation.</title>
        <authorList>
            <consortium name="The Broad Institute Genomics Platform"/>
            <consortium name="The Broad Institute Genome Sequencing Center for Infectious Disease"/>
            <person name="Wu L."/>
            <person name="Ma J."/>
        </authorList>
    </citation>
    <scope>NUCLEOTIDE SEQUENCE [LARGE SCALE GENOMIC DNA]</scope>
    <source>
        <strain evidence="10">CCUG 48216</strain>
    </source>
</reference>
<evidence type="ECO:0000256" key="5">
    <source>
        <dbReference type="ARBA" id="ARBA00022692"/>
    </source>
</evidence>
<feature type="transmembrane region" description="Helical" evidence="8">
    <location>
        <begin position="128"/>
        <end position="148"/>
    </location>
</feature>
<dbReference type="InterPro" id="IPR004776">
    <property type="entry name" value="Mem_transp_PIN-like"/>
</dbReference>
<feature type="transmembrane region" description="Helical" evidence="8">
    <location>
        <begin position="97"/>
        <end position="122"/>
    </location>
</feature>
<feature type="transmembrane region" description="Helical" evidence="8">
    <location>
        <begin position="226"/>
        <end position="247"/>
    </location>
</feature>
<dbReference type="PANTHER" id="PTHR36838:SF1">
    <property type="entry name" value="SLR1864 PROTEIN"/>
    <property type="match status" value="1"/>
</dbReference>
<feature type="transmembrane region" description="Helical" evidence="8">
    <location>
        <begin position="64"/>
        <end position="85"/>
    </location>
</feature>
<accession>A0ABW3SHE9</accession>
<feature type="transmembrane region" description="Helical" evidence="8">
    <location>
        <begin position="287"/>
        <end position="309"/>
    </location>
</feature>